<dbReference type="PIRSF" id="PIRSF038992">
    <property type="entry name" value="Aldolase_Ia"/>
    <property type="match status" value="1"/>
</dbReference>
<dbReference type="STRING" id="1434108.MSBRM_2208"/>
<dbReference type="Gene3D" id="3.20.20.70">
    <property type="entry name" value="Aldolase class I"/>
    <property type="match status" value="1"/>
</dbReference>
<dbReference type="InterPro" id="IPR002915">
    <property type="entry name" value="DeoC/FbaB/LacD_aldolase"/>
</dbReference>
<accession>A0A0E3LNR0</accession>
<dbReference type="SUPFAM" id="SSF51569">
    <property type="entry name" value="Aldolase"/>
    <property type="match status" value="1"/>
</dbReference>
<protein>
    <recommendedName>
        <fullName evidence="2">fructose-bisphosphate aldolase</fullName>
        <ecNumber evidence="2">4.1.2.13</ecNumber>
    </recommendedName>
</protein>
<evidence type="ECO:0000256" key="2">
    <source>
        <dbReference type="ARBA" id="ARBA00013068"/>
    </source>
</evidence>
<evidence type="ECO:0000256" key="3">
    <source>
        <dbReference type="ARBA" id="ARBA00023239"/>
    </source>
</evidence>
<dbReference type="PANTHER" id="PTHR47916:SF4">
    <property type="entry name" value="FRUCTOSE-BISPHOSPHATE ALDOLASE CLASS 1"/>
    <property type="match status" value="1"/>
</dbReference>
<keyword evidence="7" id="KW-1185">Reference proteome</keyword>
<keyword evidence="3 6" id="KW-0456">Lyase</keyword>
<evidence type="ECO:0000256" key="4">
    <source>
        <dbReference type="ARBA" id="ARBA00023270"/>
    </source>
</evidence>
<evidence type="ECO:0000256" key="5">
    <source>
        <dbReference type="PIRSR" id="PIRSR038992-1"/>
    </source>
</evidence>
<dbReference type="PANTHER" id="PTHR47916">
    <property type="entry name" value="FRUCTOSE-BISPHOSPHATE ALDOLASE CLASS 1"/>
    <property type="match status" value="1"/>
</dbReference>
<dbReference type="PATRIC" id="fig|1434108.4.peg.2822"/>
<dbReference type="NCBIfam" id="NF005321">
    <property type="entry name" value="PRK06852.1"/>
    <property type="match status" value="1"/>
</dbReference>
<keyword evidence="4" id="KW-0704">Schiff base</keyword>
<dbReference type="EC" id="4.1.2.13" evidence="2"/>
<feature type="active site" description="Schiff-base intermediate with dihydroxyacetone-P" evidence="5">
    <location>
        <position position="173"/>
    </location>
</feature>
<dbReference type="AlphaFoldDB" id="A0A0E3LNR0"/>
<dbReference type="HOGENOM" id="CLU_057069_2_2_2"/>
<sequence length="268" mass="29444">MLFAGDQKVEHLNNDFYGEGIPKDAANPEHFFEIASKAKIGVFATQLGLIARYGMDYKNVPYLVKINSKTNLVKTSQADPFSNLWYDVDQVVKFKESSGLKILGVGYTVYLGSEFEAEMLMQAVQVVYNAHQHGMVSVLWLYPRGIAVIDEKDPHLIAGATGVGACLGTDFAKVNYPEKEGVNSAEVFKEAIKAAGRTKVVCAGGASDEVDDFLKKLHDQIHISGALGRATGRNIYQKPLDEAIRMCNAIYAVTIEDVTVEEALKFKK</sequence>
<proteinExistence type="inferred from homology"/>
<feature type="active site" description="Proton donor" evidence="5">
    <location>
        <position position="142"/>
    </location>
</feature>
<comment type="similarity">
    <text evidence="1">Belongs to the DeoC/FbaB aldolase family.</text>
</comment>
<evidence type="ECO:0000313" key="6">
    <source>
        <dbReference type="EMBL" id="AKB55206.1"/>
    </source>
</evidence>
<evidence type="ECO:0000313" key="7">
    <source>
        <dbReference type="Proteomes" id="UP000033033"/>
    </source>
</evidence>
<gene>
    <name evidence="6" type="ORF">MSBRM_2208</name>
</gene>
<name>A0A0E3LNR0_METBA</name>
<reference evidence="6 7" key="1">
    <citation type="submission" date="2014-07" db="EMBL/GenBank/DDBJ databases">
        <title>Methanogenic archaea and the global carbon cycle.</title>
        <authorList>
            <person name="Henriksen J.R."/>
            <person name="Luke J."/>
            <person name="Reinhart S."/>
            <person name="Benedict M.N."/>
            <person name="Youngblut N.D."/>
            <person name="Metcalf M.E."/>
            <person name="Whitaker R.J."/>
            <person name="Metcalf W.W."/>
        </authorList>
    </citation>
    <scope>NUCLEOTIDE SEQUENCE [LARGE SCALE GENOMIC DNA]</scope>
    <source>
        <strain evidence="6 7">MS</strain>
    </source>
</reference>
<dbReference type="CDD" id="cd00958">
    <property type="entry name" value="DhnA"/>
    <property type="match status" value="1"/>
</dbReference>
<evidence type="ECO:0000256" key="1">
    <source>
        <dbReference type="ARBA" id="ARBA00008116"/>
    </source>
</evidence>
<dbReference type="Pfam" id="PF01791">
    <property type="entry name" value="DeoC"/>
    <property type="match status" value="1"/>
</dbReference>
<dbReference type="InterPro" id="IPR013785">
    <property type="entry name" value="Aldolase_TIM"/>
</dbReference>
<dbReference type="GO" id="GO:0004332">
    <property type="term" value="F:fructose-bisphosphate aldolase activity"/>
    <property type="evidence" value="ECO:0007669"/>
    <property type="project" value="UniProtKB-EC"/>
</dbReference>
<organism evidence="6 7">
    <name type="scientific">Methanosarcina barkeri MS</name>
    <dbReference type="NCBI Taxonomy" id="1434108"/>
    <lineage>
        <taxon>Archaea</taxon>
        <taxon>Methanobacteriati</taxon>
        <taxon>Methanobacteriota</taxon>
        <taxon>Stenosarchaea group</taxon>
        <taxon>Methanomicrobia</taxon>
        <taxon>Methanosarcinales</taxon>
        <taxon>Methanosarcinaceae</taxon>
        <taxon>Methanosarcina</taxon>
    </lineage>
</organism>
<dbReference type="InterPro" id="IPR050456">
    <property type="entry name" value="DeoC/FbaB_aldolase"/>
</dbReference>
<dbReference type="KEGG" id="mby:MSBRM_2208"/>
<dbReference type="Proteomes" id="UP000033033">
    <property type="component" value="Chromosome"/>
</dbReference>
<dbReference type="InterPro" id="IPR041720">
    <property type="entry name" value="FbaB-like"/>
</dbReference>
<dbReference type="EMBL" id="CP009528">
    <property type="protein sequence ID" value="AKB55206.1"/>
    <property type="molecule type" value="Genomic_DNA"/>
</dbReference>
<dbReference type="SMART" id="SM01133">
    <property type="entry name" value="DeoC"/>
    <property type="match status" value="1"/>
</dbReference>